<keyword evidence="1" id="KW-0600">Photoreceptor protein</keyword>
<evidence type="ECO:0000256" key="1">
    <source>
        <dbReference type="ARBA" id="ARBA00022543"/>
    </source>
</evidence>
<keyword evidence="6" id="KW-0675">Receptor</keyword>
<accession>A0A126WW77</accession>
<protein>
    <submittedName>
        <fullName evidence="9">Putative LOV domain-containing protein</fullName>
    </submittedName>
</protein>
<keyword evidence="2" id="KW-0716">Sensory transduction</keyword>
<dbReference type="PROSITE" id="PS50113">
    <property type="entry name" value="PAC"/>
    <property type="match status" value="1"/>
</dbReference>
<proteinExistence type="evidence at transcript level"/>
<dbReference type="InterPro" id="IPR035965">
    <property type="entry name" value="PAS-like_dom_sf"/>
</dbReference>
<dbReference type="Pfam" id="PF13426">
    <property type="entry name" value="PAS_9"/>
    <property type="match status" value="2"/>
</dbReference>
<dbReference type="InterPro" id="IPR001610">
    <property type="entry name" value="PAC"/>
</dbReference>
<dbReference type="GO" id="GO:0005634">
    <property type="term" value="C:nucleus"/>
    <property type="evidence" value="ECO:0007669"/>
    <property type="project" value="TreeGrafter"/>
</dbReference>
<dbReference type="NCBIfam" id="TIGR00229">
    <property type="entry name" value="sensory_box"/>
    <property type="match status" value="1"/>
</dbReference>
<feature type="domain" description="PAS" evidence="7">
    <location>
        <begin position="172"/>
        <end position="218"/>
    </location>
</feature>
<dbReference type="InterPro" id="IPR000700">
    <property type="entry name" value="PAS-assoc_C"/>
</dbReference>
<dbReference type="InterPro" id="IPR000014">
    <property type="entry name" value="PAS"/>
</dbReference>
<name>A0A126WW77_9MONI</name>
<evidence type="ECO:0000256" key="5">
    <source>
        <dbReference type="ARBA" id="ARBA00022991"/>
    </source>
</evidence>
<dbReference type="GO" id="GO:0009881">
    <property type="term" value="F:photoreceptor activity"/>
    <property type="evidence" value="ECO:0007669"/>
    <property type="project" value="UniProtKB-KW"/>
</dbReference>
<sequence length="306" mass="34148">MEIRDAIREERSCQVSILNYTKQGKAFWNLFHMAPVFSREDGRVVHYLGVQTPVNPSLLEEESQSFVQGLKTLPSHQVPDDESGTKEKTKTQPLLLDEDECEVRQTDKDKAKSSVQSVLHELVNKCKGPGVSEVISAKPDVERVVCSSLMLSLTKVQQSFVLANPHLPDTPIVHASDVFLQLSGYSREEVVGRNCRFLQGPDTDPKAVQLIRESLKAEKPCTVRLLNYRKDKTPFWNLLHIAPVRSNAGKVAFFVGVQLEVSSFDDSKSLETGLVPDMKQLGAVGAVRVAIRSLQGEGLRRIRKTE</sequence>
<dbReference type="Gene3D" id="3.30.450.20">
    <property type="entry name" value="PAS domain"/>
    <property type="match status" value="2"/>
</dbReference>
<feature type="domain" description="PAC" evidence="8">
    <location>
        <begin position="219"/>
        <end position="273"/>
    </location>
</feature>
<dbReference type="CDD" id="cd00130">
    <property type="entry name" value="PAS"/>
    <property type="match status" value="1"/>
</dbReference>
<dbReference type="SMART" id="SM00086">
    <property type="entry name" value="PAC"/>
    <property type="match status" value="2"/>
</dbReference>
<dbReference type="PANTHER" id="PTHR47429">
    <property type="entry name" value="PROTEIN TWIN LOV 1"/>
    <property type="match status" value="1"/>
</dbReference>
<reference evidence="9" key="1">
    <citation type="journal article" date="2016" name="Proc. Natl. Acad. Sci. U.S.A.">
        <title>Functional and topological diversity of LOV domain photoreceptors.</title>
        <authorList>
            <person name="Glantz S.T."/>
            <person name="Carpenter E.J."/>
            <person name="Melkonian M."/>
            <person name="Gardner K.H."/>
            <person name="Boyden E.S."/>
            <person name="Wong G.K."/>
            <person name="Chow B.Y."/>
        </authorList>
    </citation>
    <scope>NUCLEOTIDE SEQUENCE</scope>
    <source>
        <strain evidence="9">CVEG_2017442</strain>
    </source>
</reference>
<keyword evidence="3" id="KW-0285">Flavoprotein</keyword>
<dbReference type="PROSITE" id="PS50112">
    <property type="entry name" value="PAS"/>
    <property type="match status" value="1"/>
</dbReference>
<evidence type="ECO:0000313" key="9">
    <source>
        <dbReference type="EMBL" id="AML76697.1"/>
    </source>
</evidence>
<evidence type="ECO:0000259" key="8">
    <source>
        <dbReference type="PROSITE" id="PS50113"/>
    </source>
</evidence>
<dbReference type="GO" id="GO:0009637">
    <property type="term" value="P:response to blue light"/>
    <property type="evidence" value="ECO:0007669"/>
    <property type="project" value="UniProtKB-ARBA"/>
</dbReference>
<evidence type="ECO:0000256" key="2">
    <source>
        <dbReference type="ARBA" id="ARBA00022606"/>
    </source>
</evidence>
<evidence type="ECO:0000256" key="6">
    <source>
        <dbReference type="ARBA" id="ARBA00023170"/>
    </source>
</evidence>
<organism evidence="9">
    <name type="scientific">Azolla sp. BC-2016</name>
    <dbReference type="NCBI Taxonomy" id="1799558"/>
    <lineage>
        <taxon>Eukaryota</taxon>
        <taxon>Viridiplantae</taxon>
        <taxon>Streptophyta</taxon>
        <taxon>Embryophyta</taxon>
        <taxon>Tracheophyta</taxon>
        <taxon>Polypodiopsida</taxon>
        <taxon>Polypodiidae</taxon>
        <taxon>Salviniales</taxon>
        <taxon>Salviniaceae</taxon>
        <taxon>Azolla</taxon>
    </lineage>
</organism>
<evidence type="ECO:0000259" key="7">
    <source>
        <dbReference type="PROSITE" id="PS50112"/>
    </source>
</evidence>
<evidence type="ECO:0000256" key="3">
    <source>
        <dbReference type="ARBA" id="ARBA00022630"/>
    </source>
</evidence>
<evidence type="ECO:0000256" key="4">
    <source>
        <dbReference type="ARBA" id="ARBA00022643"/>
    </source>
</evidence>
<dbReference type="EMBL" id="KU698576">
    <property type="protein sequence ID" value="AML76697.1"/>
    <property type="molecule type" value="mRNA"/>
</dbReference>
<keyword evidence="4" id="KW-0288">FMN</keyword>
<dbReference type="AlphaFoldDB" id="A0A126WW77"/>
<dbReference type="PANTHER" id="PTHR47429:SF2">
    <property type="entry name" value="PROTEIN TWIN LOV 1"/>
    <property type="match status" value="1"/>
</dbReference>
<keyword evidence="5" id="KW-0157">Chromophore</keyword>
<dbReference type="SUPFAM" id="SSF55785">
    <property type="entry name" value="PYP-like sensor domain (PAS domain)"/>
    <property type="match status" value="2"/>
</dbReference>